<keyword evidence="3" id="KW-1185">Reference proteome</keyword>
<reference evidence="3" key="1">
    <citation type="submission" date="2016-10" db="EMBL/GenBank/DDBJ databases">
        <authorList>
            <person name="Varghese N."/>
            <person name="Submissions S."/>
        </authorList>
    </citation>
    <scope>NUCLEOTIDE SEQUENCE [LARGE SCALE GENOMIC DNA]</scope>
    <source>
        <strain evidence="3">DC30,IBRC 10041,KCTC 4046</strain>
    </source>
</reference>
<name>A0A1H3HAD8_9EURY</name>
<dbReference type="OrthoDB" id="335979at2157"/>
<feature type="region of interest" description="Disordered" evidence="1">
    <location>
        <begin position="1"/>
        <end position="21"/>
    </location>
</feature>
<dbReference type="RefSeq" id="WP_092731412.1">
    <property type="nucleotide sequence ID" value="NZ_FNPC01000003.1"/>
</dbReference>
<sequence>MSETDPWTTIDLDRPDRTSIDVSVGESDLSVGLPRESPDYASIDVETTDDNDRIVVSIETTAGDHGTGIASAELTVEEAAQLEEILADVVASRDGATE</sequence>
<dbReference type="EMBL" id="FNPC01000003">
    <property type="protein sequence ID" value="SDY11589.1"/>
    <property type="molecule type" value="Genomic_DNA"/>
</dbReference>
<protein>
    <submittedName>
        <fullName evidence="2">Uncharacterized protein</fullName>
    </submittedName>
</protein>
<dbReference type="AlphaFoldDB" id="A0A1H3HAD8"/>
<gene>
    <name evidence="2" type="ORF">SAMN05216564_103158</name>
</gene>
<evidence type="ECO:0000313" key="3">
    <source>
        <dbReference type="Proteomes" id="UP000199079"/>
    </source>
</evidence>
<dbReference type="Proteomes" id="UP000199079">
    <property type="component" value="Unassembled WGS sequence"/>
</dbReference>
<evidence type="ECO:0000256" key="1">
    <source>
        <dbReference type="SAM" id="MobiDB-lite"/>
    </source>
</evidence>
<accession>A0A1H3HAD8</accession>
<organism evidence="2 3">
    <name type="scientific">Halopenitus persicus</name>
    <dbReference type="NCBI Taxonomy" id="1048396"/>
    <lineage>
        <taxon>Archaea</taxon>
        <taxon>Methanobacteriati</taxon>
        <taxon>Methanobacteriota</taxon>
        <taxon>Stenosarchaea group</taxon>
        <taxon>Halobacteria</taxon>
        <taxon>Halobacteriales</taxon>
        <taxon>Haloferacaceae</taxon>
        <taxon>Halopenitus</taxon>
    </lineage>
</organism>
<proteinExistence type="predicted"/>
<evidence type="ECO:0000313" key="2">
    <source>
        <dbReference type="EMBL" id="SDY11589.1"/>
    </source>
</evidence>